<comment type="caution">
    <text evidence="1">The sequence shown here is derived from an EMBL/GenBank/DDBJ whole genome shotgun (WGS) entry which is preliminary data.</text>
</comment>
<protein>
    <submittedName>
        <fullName evidence="1">Uncharacterized protein</fullName>
    </submittedName>
</protein>
<dbReference type="Proteomes" id="UP000193560">
    <property type="component" value="Unassembled WGS sequence"/>
</dbReference>
<name>A0A1X2HFB9_9FUNG</name>
<dbReference type="EMBL" id="MCGE01000066">
    <property type="protein sequence ID" value="ORY97156.1"/>
    <property type="molecule type" value="Genomic_DNA"/>
</dbReference>
<sequence>MDFIQYEPARDTESIYDSDEDMEFQGTAFQYGEIKTLVDTNTIVDEQRNEMDDTIDELIIDIKAVTFNEGKRRNKKYGPDQIARFIRIMQEEGLSVPKASGVCGIPTNLITGL</sequence>
<keyword evidence="2" id="KW-1185">Reference proteome</keyword>
<evidence type="ECO:0000313" key="1">
    <source>
        <dbReference type="EMBL" id="ORY97156.1"/>
    </source>
</evidence>
<proteinExistence type="predicted"/>
<gene>
    <name evidence="1" type="ORF">BCR42DRAFT_399149</name>
</gene>
<evidence type="ECO:0000313" key="2">
    <source>
        <dbReference type="Proteomes" id="UP000193560"/>
    </source>
</evidence>
<dbReference type="OrthoDB" id="2284298at2759"/>
<dbReference type="AlphaFoldDB" id="A0A1X2HFB9"/>
<accession>A0A1X2HFB9</accession>
<organism evidence="1 2">
    <name type="scientific">Absidia repens</name>
    <dbReference type="NCBI Taxonomy" id="90262"/>
    <lineage>
        <taxon>Eukaryota</taxon>
        <taxon>Fungi</taxon>
        <taxon>Fungi incertae sedis</taxon>
        <taxon>Mucoromycota</taxon>
        <taxon>Mucoromycotina</taxon>
        <taxon>Mucoromycetes</taxon>
        <taxon>Mucorales</taxon>
        <taxon>Cunninghamellaceae</taxon>
        <taxon>Absidia</taxon>
    </lineage>
</organism>
<reference evidence="1 2" key="1">
    <citation type="submission" date="2016-07" db="EMBL/GenBank/DDBJ databases">
        <title>Pervasive Adenine N6-methylation of Active Genes in Fungi.</title>
        <authorList>
            <consortium name="DOE Joint Genome Institute"/>
            <person name="Mondo S.J."/>
            <person name="Dannebaum R.O."/>
            <person name="Kuo R.C."/>
            <person name="Labutti K."/>
            <person name="Haridas S."/>
            <person name="Kuo A."/>
            <person name="Salamov A."/>
            <person name="Ahrendt S.R."/>
            <person name="Lipzen A."/>
            <person name="Sullivan W."/>
            <person name="Andreopoulos W.B."/>
            <person name="Clum A."/>
            <person name="Lindquist E."/>
            <person name="Daum C."/>
            <person name="Ramamoorthy G.K."/>
            <person name="Gryganskyi A."/>
            <person name="Culley D."/>
            <person name="Magnuson J.K."/>
            <person name="James T.Y."/>
            <person name="O'Malley M.A."/>
            <person name="Stajich J.E."/>
            <person name="Spatafora J.W."/>
            <person name="Visel A."/>
            <person name="Grigoriev I.V."/>
        </authorList>
    </citation>
    <scope>NUCLEOTIDE SEQUENCE [LARGE SCALE GENOMIC DNA]</scope>
    <source>
        <strain evidence="1 2">NRRL 1336</strain>
    </source>
</reference>